<evidence type="ECO:0000313" key="7">
    <source>
        <dbReference type="EMBL" id="KAJ1368810.1"/>
    </source>
</evidence>
<comment type="caution">
    <text evidence="7">The sequence shown here is derived from an EMBL/GenBank/DDBJ whole genome shotgun (WGS) entry which is preliminary data.</text>
</comment>
<feature type="transmembrane region" description="Helical" evidence="6">
    <location>
        <begin position="93"/>
        <end position="113"/>
    </location>
</feature>
<evidence type="ECO:0000256" key="1">
    <source>
        <dbReference type="ARBA" id="ARBA00004127"/>
    </source>
</evidence>
<evidence type="ECO:0000256" key="5">
    <source>
        <dbReference type="ARBA" id="ARBA00023136"/>
    </source>
</evidence>
<reference evidence="7" key="1">
    <citation type="submission" date="2021-06" db="EMBL/GenBank/DDBJ databases">
        <title>Parelaphostrongylus tenuis whole genome reference sequence.</title>
        <authorList>
            <person name="Garwood T.J."/>
            <person name="Larsen P.A."/>
            <person name="Fountain-Jones N.M."/>
            <person name="Garbe J.R."/>
            <person name="Macchietto M.G."/>
            <person name="Kania S.A."/>
            <person name="Gerhold R.W."/>
            <person name="Richards J.E."/>
            <person name="Wolf T.M."/>
        </authorList>
    </citation>
    <scope>NUCLEOTIDE SEQUENCE</scope>
    <source>
        <strain evidence="7">MNPRO001-30</strain>
        <tissue evidence="7">Meninges</tissue>
    </source>
</reference>
<dbReference type="Pfam" id="PF07690">
    <property type="entry name" value="MFS_1"/>
    <property type="match status" value="1"/>
</dbReference>
<keyword evidence="2" id="KW-0813">Transport</keyword>
<dbReference type="AlphaFoldDB" id="A0AAD5WG53"/>
<evidence type="ECO:0000256" key="2">
    <source>
        <dbReference type="ARBA" id="ARBA00022448"/>
    </source>
</evidence>
<evidence type="ECO:0000256" key="3">
    <source>
        <dbReference type="ARBA" id="ARBA00022692"/>
    </source>
</evidence>
<name>A0AAD5WG53_PARTN</name>
<dbReference type="InterPro" id="IPR036259">
    <property type="entry name" value="MFS_trans_sf"/>
</dbReference>
<feature type="transmembrane region" description="Helical" evidence="6">
    <location>
        <begin position="188"/>
        <end position="213"/>
    </location>
</feature>
<dbReference type="GO" id="GO:0022857">
    <property type="term" value="F:transmembrane transporter activity"/>
    <property type="evidence" value="ECO:0007669"/>
    <property type="project" value="InterPro"/>
</dbReference>
<dbReference type="InterPro" id="IPR011701">
    <property type="entry name" value="MFS"/>
</dbReference>
<dbReference type="Proteomes" id="UP001196413">
    <property type="component" value="Unassembled WGS sequence"/>
</dbReference>
<accession>A0AAD5WG53</accession>
<feature type="transmembrane region" description="Helical" evidence="6">
    <location>
        <begin position="26"/>
        <end position="54"/>
    </location>
</feature>
<dbReference type="GO" id="GO:0005765">
    <property type="term" value="C:lysosomal membrane"/>
    <property type="evidence" value="ECO:0007669"/>
    <property type="project" value="TreeGrafter"/>
</dbReference>
<keyword evidence="5 6" id="KW-0472">Membrane</keyword>
<organism evidence="7 8">
    <name type="scientific">Parelaphostrongylus tenuis</name>
    <name type="common">Meningeal worm</name>
    <dbReference type="NCBI Taxonomy" id="148309"/>
    <lineage>
        <taxon>Eukaryota</taxon>
        <taxon>Metazoa</taxon>
        <taxon>Ecdysozoa</taxon>
        <taxon>Nematoda</taxon>
        <taxon>Chromadorea</taxon>
        <taxon>Rhabditida</taxon>
        <taxon>Rhabditina</taxon>
        <taxon>Rhabditomorpha</taxon>
        <taxon>Strongyloidea</taxon>
        <taxon>Metastrongylidae</taxon>
        <taxon>Parelaphostrongylus</taxon>
    </lineage>
</organism>
<keyword evidence="3 6" id="KW-0812">Transmembrane</keyword>
<keyword evidence="4 6" id="KW-1133">Transmembrane helix</keyword>
<comment type="subcellular location">
    <subcellularLocation>
        <location evidence="1">Endomembrane system</location>
        <topology evidence="1">Multi-pass membrane protein</topology>
    </subcellularLocation>
</comment>
<proteinExistence type="predicted"/>
<evidence type="ECO:0000313" key="8">
    <source>
        <dbReference type="Proteomes" id="UP001196413"/>
    </source>
</evidence>
<evidence type="ECO:0000256" key="6">
    <source>
        <dbReference type="SAM" id="Phobius"/>
    </source>
</evidence>
<protein>
    <submittedName>
        <fullName evidence="7">Major facilitator super domain-containing protein 8</fullName>
    </submittedName>
</protein>
<feature type="transmembrane region" description="Helical" evidence="6">
    <location>
        <begin position="225"/>
        <end position="246"/>
    </location>
</feature>
<dbReference type="SUPFAM" id="SSF103473">
    <property type="entry name" value="MFS general substrate transporter"/>
    <property type="match status" value="1"/>
</dbReference>
<feature type="transmembrane region" description="Helical" evidence="6">
    <location>
        <begin position="66"/>
        <end position="87"/>
    </location>
</feature>
<keyword evidence="8" id="KW-1185">Reference proteome</keyword>
<evidence type="ECO:0000256" key="4">
    <source>
        <dbReference type="ARBA" id="ARBA00022989"/>
    </source>
</evidence>
<dbReference type="GO" id="GO:0012505">
    <property type="term" value="C:endomembrane system"/>
    <property type="evidence" value="ECO:0007669"/>
    <property type="project" value="UniProtKB-SubCell"/>
</dbReference>
<dbReference type="PANTHER" id="PTHR23510">
    <property type="entry name" value="INNER MEMBRANE TRANSPORT PROTEIN YAJR"/>
    <property type="match status" value="1"/>
</dbReference>
<dbReference type="EMBL" id="JAHQIW010006319">
    <property type="protein sequence ID" value="KAJ1368810.1"/>
    <property type="molecule type" value="Genomic_DNA"/>
</dbReference>
<dbReference type="InterPro" id="IPR051068">
    <property type="entry name" value="MFS_Domain-Containing_Protein"/>
</dbReference>
<dbReference type="Gene3D" id="1.20.1250.20">
    <property type="entry name" value="MFS general substrate transporter like domains"/>
    <property type="match status" value="2"/>
</dbReference>
<gene>
    <name evidence="7" type="primary">MFSD8_2</name>
    <name evidence="7" type="ORF">KIN20_030142</name>
</gene>
<dbReference type="PANTHER" id="PTHR23510:SF3">
    <property type="entry name" value="MAJOR FACILITATOR SUPERFAMILY DOMAIN-CONTAINING PROTEIN 8"/>
    <property type="match status" value="1"/>
</dbReference>
<sequence>MVLGSDWGCFSERFDWCDDLTLVSPWIYYTFYVLLFGAGMSVMNIAVTTLYSEIIGPRRQGTHQGVFQMAGSIGRLVAPLLTSALYTKFGPRIPWIVVIVQISVMISLWMAFFKKMVPFHKKMQSTSEHNRLLMIREWLLGSNAMVASERINLAWGEETISKNTDDNETGEVTIPGKAEVAQTPWASIYIAGVCSFVQAAQFSILLSSMWPYLKKLNPLAEETQYGYIVALYSFGQCISAPSLGYWSNRIEQKVNTKDLVVAELQLISDNLSDAPLADPKLSKSICSTDALDFVELGNMSLLTAYSSMSSSKSDRSRAIACVIGGIATGSLIGPGTERVAITMHFRRYGLCYISISSDIFVHYNSNVGITD</sequence>